<name>A0A1X0P4N3_9TRYP</name>
<feature type="chain" id="PRO_5012168035" evidence="2">
    <location>
        <begin position="28"/>
        <end position="486"/>
    </location>
</feature>
<dbReference type="EMBL" id="NBCO01000004">
    <property type="protein sequence ID" value="ORC91904.1"/>
    <property type="molecule type" value="Genomic_DNA"/>
</dbReference>
<evidence type="ECO:0000256" key="1">
    <source>
        <dbReference type="SAM" id="MobiDB-lite"/>
    </source>
</evidence>
<evidence type="ECO:0000313" key="4">
    <source>
        <dbReference type="Proteomes" id="UP000192257"/>
    </source>
</evidence>
<protein>
    <submittedName>
        <fullName evidence="3">Uncharacterized protein</fullName>
    </submittedName>
</protein>
<keyword evidence="2" id="KW-0732">Signal</keyword>
<reference evidence="3 4" key="1">
    <citation type="submission" date="2017-03" db="EMBL/GenBank/DDBJ databases">
        <title>An alternative strategy for trypanosome survival in the mammalian bloodstream revealed through genome and transcriptome analysis of the ubiquitous bovine parasite Trypanosoma (Megatrypanum) theileri.</title>
        <authorList>
            <person name="Kelly S."/>
            <person name="Ivens A."/>
            <person name="Mott A."/>
            <person name="O'Neill E."/>
            <person name="Emms D."/>
            <person name="Macleod O."/>
            <person name="Voorheis P."/>
            <person name="Matthews J."/>
            <person name="Matthews K."/>
            <person name="Carrington M."/>
        </authorList>
    </citation>
    <scope>NUCLEOTIDE SEQUENCE [LARGE SCALE GENOMIC DNA]</scope>
    <source>
        <strain evidence="3">Edinburgh</strain>
    </source>
</reference>
<organism evidence="3 4">
    <name type="scientific">Trypanosoma theileri</name>
    <dbReference type="NCBI Taxonomy" id="67003"/>
    <lineage>
        <taxon>Eukaryota</taxon>
        <taxon>Discoba</taxon>
        <taxon>Euglenozoa</taxon>
        <taxon>Kinetoplastea</taxon>
        <taxon>Metakinetoplastina</taxon>
        <taxon>Trypanosomatida</taxon>
        <taxon>Trypanosomatidae</taxon>
        <taxon>Trypanosoma</taxon>
    </lineage>
</organism>
<evidence type="ECO:0000256" key="2">
    <source>
        <dbReference type="SAM" id="SignalP"/>
    </source>
</evidence>
<accession>A0A1X0P4N3</accession>
<feature type="compositionally biased region" description="Basic and acidic residues" evidence="1">
    <location>
        <begin position="364"/>
        <end position="454"/>
    </location>
</feature>
<dbReference type="GeneID" id="39982092"/>
<dbReference type="VEuPathDB" id="TriTrypDB:TM35_000041180"/>
<sequence length="486" mass="54505">MTTMFVRLRHVMCLLVVLQCLSVLVLAQGETGVATEDANNNIGVAVLNKKKAWETYLDIPNFTKEDLEGDDFLGKPGNKELRNTVWNALVAVRESEVHFKNGTACMTEWKKVVEANEKTVRDAEDATKKIEGLTKSIGEVADRDVVDESGRKIPLRLKNTCEKKKFEDLLQEIPKVLGETKEKAPTAEAVFNIADANQTEVLCKATRSNVDDVLRNLEQKIGGIATFVGDYERSDKAMLVKRAAEGINATLRNVTALIDNVTVQDRFAVSKANAQVEEWRMAYAELAFLAELGNADTSETKGTCEVKGKEPQFGEIRKLLQTPKKEMDDAVKKVEAVGEDKKKKYAAEVNKRVTEAIKNMTTGMEREKERIAREKARREEGARRAAEEARRKREEEERARKETVQRAKENEAREAEKMAREKEAREAEKKAREKEVREAAEKIREEEAKRAAEKAKKKKDGSSSPALVHSSLILLVLSVLGCTLVC</sequence>
<comment type="caution">
    <text evidence="3">The sequence shown here is derived from an EMBL/GenBank/DDBJ whole genome shotgun (WGS) entry which is preliminary data.</text>
</comment>
<proteinExistence type="predicted"/>
<feature type="region of interest" description="Disordered" evidence="1">
    <location>
        <begin position="364"/>
        <end position="466"/>
    </location>
</feature>
<feature type="signal peptide" evidence="2">
    <location>
        <begin position="1"/>
        <end position="27"/>
    </location>
</feature>
<dbReference type="Proteomes" id="UP000192257">
    <property type="component" value="Unassembled WGS sequence"/>
</dbReference>
<dbReference type="RefSeq" id="XP_028885970.1">
    <property type="nucleotide sequence ID" value="XM_029022312.1"/>
</dbReference>
<evidence type="ECO:0000313" key="3">
    <source>
        <dbReference type="EMBL" id="ORC91904.1"/>
    </source>
</evidence>
<gene>
    <name evidence="3" type="ORF">TM35_000041180</name>
</gene>
<dbReference type="AlphaFoldDB" id="A0A1X0P4N3"/>
<keyword evidence="4" id="KW-1185">Reference proteome</keyword>
<dbReference type="STRING" id="67003.A0A1X0P4N3"/>